<comment type="caution">
    <text evidence="2">The sequence shown here is derived from an EMBL/GenBank/DDBJ whole genome shotgun (WGS) entry which is preliminary data.</text>
</comment>
<proteinExistence type="predicted"/>
<dbReference type="GeneID" id="63809711"/>
<dbReference type="OrthoDB" id="4156714at2759"/>
<feature type="compositionally biased region" description="Basic residues" evidence="1">
    <location>
        <begin position="336"/>
        <end position="351"/>
    </location>
</feature>
<evidence type="ECO:0000256" key="1">
    <source>
        <dbReference type="SAM" id="MobiDB-lite"/>
    </source>
</evidence>
<feature type="region of interest" description="Disordered" evidence="1">
    <location>
        <begin position="143"/>
        <end position="177"/>
    </location>
</feature>
<evidence type="ECO:0000313" key="2">
    <source>
        <dbReference type="EMBL" id="PTU19634.1"/>
    </source>
</evidence>
<feature type="region of interest" description="Disordered" evidence="1">
    <location>
        <begin position="336"/>
        <end position="369"/>
    </location>
</feature>
<evidence type="ECO:0000313" key="3">
    <source>
        <dbReference type="Proteomes" id="UP000244073"/>
    </source>
</evidence>
<accession>A0A2T5LTL9</accession>
<dbReference type="Proteomes" id="UP000244073">
    <property type="component" value="Unassembled WGS sequence"/>
</dbReference>
<name>A0A2T5LTL9_9EURO</name>
<gene>
    <name evidence="2" type="ORF">P175DRAFT_0309989</name>
</gene>
<sequence length="369" mass="40988">MILISTDPDTTAPPHPSIWSKQIHGYFHLIESWAYDYALPDTGSLRALTPENKRHLLASVKGYVAQEQQHDFDALVARLPYPFRHTVPETFLAIYVIKDVLHRFWTGPFWCYLGARNPALLPVRGGGGGGSHKLQISFITSSPSPSLGHGDGDVDMQRSSFQGDGDDDGNAPKLEPPKINRLARSLVTNLLSSRTAHLLLKNQNTAADKTERYVSLVQIYGLRARHAMGMAYWRRKMEARALDGLACMLFDCSSAAAEMRVVDLQGEERESKGTEGGWKQVLLVTRPALYSYSRYPVPGEKILEGKAWVVVEEEDVSGTGSGSGIVKEMKEIKQVKKQGKKQVKKQGKKKALQQGVRPVLKKKKAPLRS</sequence>
<feature type="compositionally biased region" description="Basic residues" evidence="1">
    <location>
        <begin position="359"/>
        <end position="369"/>
    </location>
</feature>
<dbReference type="AlphaFoldDB" id="A0A2T5LTL9"/>
<dbReference type="EMBL" id="MSFN02000006">
    <property type="protein sequence ID" value="PTU19634.1"/>
    <property type="molecule type" value="Genomic_DNA"/>
</dbReference>
<reference evidence="2 3" key="1">
    <citation type="journal article" date="2018" name="Proc. Natl. Acad. Sci. U.S.A.">
        <title>Linking secondary metabolites to gene clusters through genome sequencing of six diverse Aspergillus species.</title>
        <authorList>
            <person name="Kaerboelling I."/>
            <person name="Vesth T.C."/>
            <person name="Frisvad J.C."/>
            <person name="Nybo J.L."/>
            <person name="Theobald S."/>
            <person name="Kuo A."/>
            <person name="Bowyer P."/>
            <person name="Matsuda Y."/>
            <person name="Mondo S."/>
            <person name="Lyhne E.K."/>
            <person name="Kogle M.E."/>
            <person name="Clum A."/>
            <person name="Lipzen A."/>
            <person name="Salamov A."/>
            <person name="Ngan C.Y."/>
            <person name="Daum C."/>
            <person name="Chiniquy J."/>
            <person name="Barry K."/>
            <person name="LaButti K."/>
            <person name="Haridas S."/>
            <person name="Simmons B.A."/>
            <person name="Magnuson J.K."/>
            <person name="Mortensen U.H."/>
            <person name="Larsen T.O."/>
            <person name="Grigoriev I.V."/>
            <person name="Baker S.E."/>
            <person name="Andersen M.R."/>
        </authorList>
    </citation>
    <scope>NUCLEOTIDE SEQUENCE [LARGE SCALE GENOMIC DNA]</scope>
    <source>
        <strain evidence="2 3">IBT 24754</strain>
    </source>
</reference>
<protein>
    <submittedName>
        <fullName evidence="2">Uncharacterized protein</fullName>
    </submittedName>
</protein>
<organism evidence="2 3">
    <name type="scientific">Aspergillus ochraceoroseus IBT 24754</name>
    <dbReference type="NCBI Taxonomy" id="1392256"/>
    <lineage>
        <taxon>Eukaryota</taxon>
        <taxon>Fungi</taxon>
        <taxon>Dikarya</taxon>
        <taxon>Ascomycota</taxon>
        <taxon>Pezizomycotina</taxon>
        <taxon>Eurotiomycetes</taxon>
        <taxon>Eurotiomycetidae</taxon>
        <taxon>Eurotiales</taxon>
        <taxon>Aspergillaceae</taxon>
        <taxon>Aspergillus</taxon>
        <taxon>Aspergillus subgen. Nidulantes</taxon>
    </lineage>
</organism>
<dbReference type="RefSeq" id="XP_040751026.1">
    <property type="nucleotide sequence ID" value="XM_040892829.1"/>
</dbReference>
<dbReference type="VEuPathDB" id="FungiDB:P175DRAFT_0309989"/>